<sequence length="599" mass="65634">MPFDFKEITEQLNEASTGSAGVSFSGKSLKLNSEDDAKDVCEEIKKCEKMSYLDLEGNTLGPDAARAISKALETHGSHLQRALWKDMFTGRMKNEIPKALEYLGDGLNSAGARLVELDLSDNAFGPIGVQGLAAFLRSSTCYTLRELRLNNNGLGITGGKMLAKALLDCHANSSKEGQPLALRVFIAGRNRLENEGATALAGVFEKLGSLEEVVMPQNGIYHSGVSALASGLSNNPGLRVLNLNDNTVGPRGAQALADVLHNFKALECLNLGDCLLKTKGALVIADALGIKGNHLSLTELNLTFNEIRTRAAEALARSVADKTQLDSFLLDGNALGESGRTTLRNYLEKSERIKSLGPFDDDATDESENEESGGEEEEEREGEGSDQDDQDDQDDQGDEVYIEKEQTVQTPIQEKSVKKPISVKEFMKSSSGENLLLIEGDKVMGFLEYAKERCQGKNSRESEKYVNELLCIVMKVSSHCGSGYGDVRVEAERLTDLLYSELFQYASENDQMSKLNNNLLVDLGLIKSEDKSVGNINWNLEGCFKALEKVVQKDYFPSLTKDALKLFIEKPIKTGRKFVDPFQEVKTSLKTILNRLPST</sequence>
<feature type="compositionally biased region" description="Acidic residues" evidence="4">
    <location>
        <begin position="359"/>
        <end position="396"/>
    </location>
</feature>
<dbReference type="PANTHER" id="PTHR24113">
    <property type="entry name" value="RAN GTPASE-ACTIVATING PROTEIN 1"/>
    <property type="match status" value="1"/>
</dbReference>
<evidence type="ECO:0000256" key="1">
    <source>
        <dbReference type="ARBA" id="ARBA00022468"/>
    </source>
</evidence>
<dbReference type="CDD" id="cd00116">
    <property type="entry name" value="LRR_RI"/>
    <property type="match status" value="1"/>
</dbReference>
<dbReference type="GO" id="GO:0005829">
    <property type="term" value="C:cytosol"/>
    <property type="evidence" value="ECO:0007669"/>
    <property type="project" value="TreeGrafter"/>
</dbReference>
<accession>A0A9R1UBR3</accession>
<dbReference type="InterPro" id="IPR032675">
    <property type="entry name" value="LRR_dom_sf"/>
</dbReference>
<keyword evidence="6" id="KW-1185">Reference proteome</keyword>
<dbReference type="InterPro" id="IPR009109">
    <property type="entry name" value="Ran_GTPase_activating_1_C"/>
</dbReference>
<dbReference type="GO" id="GO:0007165">
    <property type="term" value="P:signal transduction"/>
    <property type="evidence" value="ECO:0007669"/>
    <property type="project" value="InterPro"/>
</dbReference>
<keyword evidence="3" id="KW-0677">Repeat</keyword>
<dbReference type="KEGG" id="fas:105274011"/>
<dbReference type="GO" id="GO:0006913">
    <property type="term" value="P:nucleocytoplasmic transport"/>
    <property type="evidence" value="ECO:0007669"/>
    <property type="project" value="TreeGrafter"/>
</dbReference>
<dbReference type="GeneID" id="105274011"/>
<dbReference type="CTD" id="35223"/>
<dbReference type="SMART" id="SM00368">
    <property type="entry name" value="LRR_RI"/>
    <property type="match status" value="7"/>
</dbReference>
<keyword evidence="1" id="KW-0343">GTPase activation</keyword>
<dbReference type="Pfam" id="PF13516">
    <property type="entry name" value="LRR_6"/>
    <property type="match status" value="5"/>
</dbReference>
<name>A0A9R1UBR3_9HYME</name>
<dbReference type="AlphaFoldDB" id="A0A9R1UBR3"/>
<dbReference type="GO" id="GO:0031267">
    <property type="term" value="F:small GTPase binding"/>
    <property type="evidence" value="ECO:0007669"/>
    <property type="project" value="TreeGrafter"/>
</dbReference>
<dbReference type="Proteomes" id="UP000694866">
    <property type="component" value="Unplaced"/>
</dbReference>
<evidence type="ECO:0000313" key="7">
    <source>
        <dbReference type="RefSeq" id="XP_011315102.1"/>
    </source>
</evidence>
<dbReference type="Gene3D" id="1.25.40.200">
    <property type="entry name" value="Ran-GTPase activating protein 1, C-terminal domain"/>
    <property type="match status" value="1"/>
</dbReference>
<dbReference type="GO" id="GO:0048471">
    <property type="term" value="C:perinuclear region of cytoplasm"/>
    <property type="evidence" value="ECO:0007669"/>
    <property type="project" value="TreeGrafter"/>
</dbReference>
<dbReference type="GO" id="GO:0005634">
    <property type="term" value="C:nucleus"/>
    <property type="evidence" value="ECO:0007669"/>
    <property type="project" value="TreeGrafter"/>
</dbReference>
<evidence type="ECO:0000256" key="4">
    <source>
        <dbReference type="SAM" id="MobiDB-lite"/>
    </source>
</evidence>
<dbReference type="RefSeq" id="XP_011315102.1">
    <property type="nucleotide sequence ID" value="XM_011316800.1"/>
</dbReference>
<dbReference type="Gene3D" id="3.80.10.10">
    <property type="entry name" value="Ribonuclease Inhibitor"/>
    <property type="match status" value="1"/>
</dbReference>
<dbReference type="InterPro" id="IPR036720">
    <property type="entry name" value="RanGAP1_C_sf"/>
</dbReference>
<proteinExistence type="predicted"/>
<evidence type="ECO:0000259" key="5">
    <source>
        <dbReference type="Pfam" id="PF07834"/>
    </source>
</evidence>
<dbReference type="SUPFAM" id="SSF52047">
    <property type="entry name" value="RNI-like"/>
    <property type="match status" value="1"/>
</dbReference>
<evidence type="ECO:0000256" key="3">
    <source>
        <dbReference type="ARBA" id="ARBA00022737"/>
    </source>
</evidence>
<dbReference type="InterPro" id="IPR001611">
    <property type="entry name" value="Leu-rich_rpt"/>
</dbReference>
<dbReference type="SUPFAM" id="SSF69099">
    <property type="entry name" value="Ran-GTPase activating protein 1 (RanGAP1), C-terminal domain"/>
    <property type="match status" value="1"/>
</dbReference>
<dbReference type="InterPro" id="IPR027038">
    <property type="entry name" value="RanGap"/>
</dbReference>
<evidence type="ECO:0000313" key="6">
    <source>
        <dbReference type="Proteomes" id="UP000694866"/>
    </source>
</evidence>
<protein>
    <submittedName>
        <fullName evidence="7">Ran GTPase-activating protein 1</fullName>
    </submittedName>
</protein>
<feature type="domain" description="Ran-GTPase activating protein 1 C-terminal" evidence="5">
    <location>
        <begin position="403"/>
        <end position="574"/>
    </location>
</feature>
<keyword evidence="2" id="KW-0433">Leucine-rich repeat</keyword>
<organism evidence="6 7">
    <name type="scientific">Fopius arisanus</name>
    <dbReference type="NCBI Taxonomy" id="64838"/>
    <lineage>
        <taxon>Eukaryota</taxon>
        <taxon>Metazoa</taxon>
        <taxon>Ecdysozoa</taxon>
        <taxon>Arthropoda</taxon>
        <taxon>Hexapoda</taxon>
        <taxon>Insecta</taxon>
        <taxon>Pterygota</taxon>
        <taxon>Neoptera</taxon>
        <taxon>Endopterygota</taxon>
        <taxon>Hymenoptera</taxon>
        <taxon>Apocrita</taxon>
        <taxon>Ichneumonoidea</taxon>
        <taxon>Braconidae</taxon>
        <taxon>Opiinae</taxon>
        <taxon>Fopius</taxon>
    </lineage>
</organism>
<dbReference type="PANTHER" id="PTHR24113:SF12">
    <property type="entry name" value="RAN GTPASE-ACTIVATING PROTEIN 1"/>
    <property type="match status" value="1"/>
</dbReference>
<evidence type="ECO:0000256" key="2">
    <source>
        <dbReference type="ARBA" id="ARBA00022614"/>
    </source>
</evidence>
<dbReference type="GO" id="GO:0005096">
    <property type="term" value="F:GTPase activator activity"/>
    <property type="evidence" value="ECO:0007669"/>
    <property type="project" value="UniProtKB-KW"/>
</dbReference>
<dbReference type="Pfam" id="PF07834">
    <property type="entry name" value="RanGAP1_C"/>
    <property type="match status" value="1"/>
</dbReference>
<feature type="region of interest" description="Disordered" evidence="4">
    <location>
        <begin position="354"/>
        <end position="396"/>
    </location>
</feature>
<reference evidence="7" key="1">
    <citation type="submission" date="2025-08" db="UniProtKB">
        <authorList>
            <consortium name="RefSeq"/>
        </authorList>
    </citation>
    <scope>IDENTIFICATION</scope>
    <source>
        <strain evidence="7">USDA-PBARC FA_bdor</strain>
        <tissue evidence="7">Whole organism</tissue>
    </source>
</reference>
<gene>
    <name evidence="7" type="primary">LOC105274011</name>
</gene>
<dbReference type="OrthoDB" id="184583at2759"/>